<protein>
    <submittedName>
        <fullName evidence="1">Uncharacterized protein</fullName>
    </submittedName>
</protein>
<organism evidence="1 2">
    <name type="scientific">Streptomyces scopuliridis</name>
    <dbReference type="NCBI Taxonomy" id="452529"/>
    <lineage>
        <taxon>Bacteria</taxon>
        <taxon>Bacillati</taxon>
        <taxon>Actinomycetota</taxon>
        <taxon>Actinomycetes</taxon>
        <taxon>Kitasatosporales</taxon>
        <taxon>Streptomycetaceae</taxon>
        <taxon>Streptomyces</taxon>
    </lineage>
</organism>
<evidence type="ECO:0000313" key="2">
    <source>
        <dbReference type="Proteomes" id="UP001348369"/>
    </source>
</evidence>
<dbReference type="EMBL" id="CP109109">
    <property type="protein sequence ID" value="WSB95696.1"/>
    <property type="molecule type" value="Genomic_DNA"/>
</dbReference>
<keyword evidence="2" id="KW-1185">Reference proteome</keyword>
<dbReference type="Proteomes" id="UP001348369">
    <property type="component" value="Chromosome"/>
</dbReference>
<reference evidence="1" key="1">
    <citation type="submission" date="2022-10" db="EMBL/GenBank/DDBJ databases">
        <title>The complete genomes of actinobacterial strains from the NBC collection.</title>
        <authorList>
            <person name="Joergensen T.S."/>
            <person name="Alvarez Arevalo M."/>
            <person name="Sterndorff E.B."/>
            <person name="Faurdal D."/>
            <person name="Vuksanovic O."/>
            <person name="Mourched A.-S."/>
            <person name="Charusanti P."/>
            <person name="Shaw S."/>
            <person name="Blin K."/>
            <person name="Weber T."/>
        </authorList>
    </citation>
    <scope>NUCLEOTIDE SEQUENCE</scope>
    <source>
        <strain evidence="1">NBC 01771</strain>
    </source>
</reference>
<sequence>MAPLKLGVGGEQGVVELGVGGERGAVEPCVVGERGVVELGAGGERRVVEPGHVGERRAVEAGYTEVGPNSGRIAEGVEEFVQQGPGEGGAAVVDVVARGQRGQVRGPVGGREVGQAQGMSKNHYASAADRVSGRYPLTAV</sequence>
<name>A0ACD4ZCJ0_9ACTN</name>
<gene>
    <name evidence="1" type="ORF">OG835_00675</name>
</gene>
<evidence type="ECO:0000313" key="1">
    <source>
        <dbReference type="EMBL" id="WSB95696.1"/>
    </source>
</evidence>
<accession>A0ACD4ZCJ0</accession>
<proteinExistence type="predicted"/>